<name>A0ABT7ANP6_9CYAN</name>
<dbReference type="RefSeq" id="WP_283752288.1">
    <property type="nucleotide sequence ID" value="NZ_JAQOSP010000024.1"/>
</dbReference>
<evidence type="ECO:0000313" key="1">
    <source>
        <dbReference type="EMBL" id="MDJ1168524.1"/>
    </source>
</evidence>
<dbReference type="EMBL" id="JAQOSP010000024">
    <property type="protein sequence ID" value="MDJ1168524.1"/>
    <property type="molecule type" value="Genomic_DNA"/>
</dbReference>
<sequence>MQLYQEFHVERQELLMTFSDYKTIAQVQEEYNIKYLEENFIEITDLKPSDLFVQELKFSEQTMDIYTSEYSRCESIIYPILREVYKDFVDQYTLWSHKSITYDAKLNGTPDYLFSTKSELGKTVLGLPIVVIVEAKKNDFTEGWGQCLAELIAVQKLNKAEELPVYGIVTDGELWQFGKLVSNEFTKSKLRITITDLDKIFGTINFLLSSTREANILDE</sequence>
<keyword evidence="2" id="KW-1185">Reference proteome</keyword>
<evidence type="ECO:0000313" key="2">
    <source>
        <dbReference type="Proteomes" id="UP001235303"/>
    </source>
</evidence>
<accession>A0ABT7ANP6</accession>
<evidence type="ECO:0008006" key="3">
    <source>
        <dbReference type="Google" id="ProtNLM"/>
    </source>
</evidence>
<gene>
    <name evidence="1" type="ORF">PMG71_03680</name>
</gene>
<proteinExistence type="predicted"/>
<protein>
    <recommendedName>
        <fullName evidence="3">Restriction endonuclease subunit R</fullName>
    </recommendedName>
</protein>
<comment type="caution">
    <text evidence="1">The sequence shown here is derived from an EMBL/GenBank/DDBJ whole genome shotgun (WGS) entry which is preliminary data.</text>
</comment>
<dbReference type="Proteomes" id="UP001235303">
    <property type="component" value="Unassembled WGS sequence"/>
</dbReference>
<organism evidence="1 2">
    <name type="scientific">Roseofilum acuticapitatum BLCC-M154</name>
    <dbReference type="NCBI Taxonomy" id="3022444"/>
    <lineage>
        <taxon>Bacteria</taxon>
        <taxon>Bacillati</taxon>
        <taxon>Cyanobacteriota</taxon>
        <taxon>Cyanophyceae</taxon>
        <taxon>Desertifilales</taxon>
        <taxon>Desertifilaceae</taxon>
        <taxon>Roseofilum</taxon>
        <taxon>Roseofilum acuticapitatum</taxon>
    </lineage>
</organism>
<reference evidence="1 2" key="1">
    <citation type="submission" date="2023-01" db="EMBL/GenBank/DDBJ databases">
        <title>Novel diversity within Roseofilum (Cyanobacteria; Desertifilaceae) from marine benthic mats with descriptions of four novel species.</title>
        <authorList>
            <person name="Wang Y."/>
            <person name="Berthold D.E."/>
            <person name="Hu J."/>
            <person name="Lefler F.W."/>
            <person name="Laughinghouse H.D. IV."/>
        </authorList>
    </citation>
    <scope>NUCLEOTIDE SEQUENCE [LARGE SCALE GENOMIC DNA]</scope>
    <source>
        <strain evidence="1 2">BLCC-M154</strain>
    </source>
</reference>